<evidence type="ECO:0000313" key="2">
    <source>
        <dbReference type="Proteomes" id="UP000712007"/>
    </source>
</evidence>
<sequence>MVGENAEYFSYIDAAVRDESLEYMEDRVLFRDLLSADVETKSASVLPFAEDFARLAESGDAMTKSGEEQMDAEKLMAYLRDNNISIYCPFPLEDYAEDNRIPAICTIVSDNLDSLPGVQYHADGTFEDVIVSQAYADEHPVWIIRHEDDYIFDSLNLRGNVSGEILEDDVRVPRANVGEVVYKPQVKHYETIVTSLYCSDYYGGVGEGELKIVLCFNSTEPAYSQEKKCFVTALNNLRSTFVPRKNVRWAKRGYDKGWVHVGFSFSKDWTKQEFQKYMAAYEEDPRGSKTKKYIANLGYEGKGVDAGANVEVSVTVYEDDDIITCEPVPRDWFFEKVLKYGSATWYTDDKVTRKTALDGNYMMSAGSGLLLSVKCEKWYTPQTWNPGIEGGTVIKPGGTVVGNIH</sequence>
<dbReference type="Proteomes" id="UP000712007">
    <property type="component" value="Unassembled WGS sequence"/>
</dbReference>
<dbReference type="EMBL" id="JADIMV010000033">
    <property type="protein sequence ID" value="MBO8439365.1"/>
    <property type="molecule type" value="Genomic_DNA"/>
</dbReference>
<name>A0A940IE33_9BACT</name>
<dbReference type="AlphaFoldDB" id="A0A940IE33"/>
<reference evidence="1" key="1">
    <citation type="submission" date="2020-10" db="EMBL/GenBank/DDBJ databases">
        <authorList>
            <person name="Gilroy R."/>
        </authorList>
    </citation>
    <scope>NUCLEOTIDE SEQUENCE</scope>
    <source>
        <strain evidence="1">3924</strain>
    </source>
</reference>
<comment type="caution">
    <text evidence="1">The sequence shown here is derived from an EMBL/GenBank/DDBJ whole genome shotgun (WGS) entry which is preliminary data.</text>
</comment>
<evidence type="ECO:0000313" key="1">
    <source>
        <dbReference type="EMBL" id="MBO8439365.1"/>
    </source>
</evidence>
<gene>
    <name evidence="1" type="ORF">IAC51_01805</name>
</gene>
<protein>
    <submittedName>
        <fullName evidence="1">Uncharacterized protein</fullName>
    </submittedName>
</protein>
<proteinExistence type="predicted"/>
<reference evidence="1" key="2">
    <citation type="journal article" date="2021" name="PeerJ">
        <title>Extensive microbial diversity within the chicken gut microbiome revealed by metagenomics and culture.</title>
        <authorList>
            <person name="Gilroy R."/>
            <person name="Ravi A."/>
            <person name="Getino M."/>
            <person name="Pursley I."/>
            <person name="Horton D.L."/>
            <person name="Alikhan N.F."/>
            <person name="Baker D."/>
            <person name="Gharbi K."/>
            <person name="Hall N."/>
            <person name="Watson M."/>
            <person name="Adriaenssens E.M."/>
            <person name="Foster-Nyarko E."/>
            <person name="Jarju S."/>
            <person name="Secka A."/>
            <person name="Antonio M."/>
            <person name="Oren A."/>
            <person name="Chaudhuri R.R."/>
            <person name="La Ragione R."/>
            <person name="Hildebrand F."/>
            <person name="Pallen M.J."/>
        </authorList>
    </citation>
    <scope>NUCLEOTIDE SEQUENCE</scope>
    <source>
        <strain evidence="1">3924</strain>
    </source>
</reference>
<accession>A0A940IE33</accession>
<organism evidence="1 2">
    <name type="scientific">Candidatus Aphodosoma intestinipullorum</name>
    <dbReference type="NCBI Taxonomy" id="2840674"/>
    <lineage>
        <taxon>Bacteria</taxon>
        <taxon>Pseudomonadati</taxon>
        <taxon>Bacteroidota</taxon>
        <taxon>Bacteroidia</taxon>
        <taxon>Bacteroidales</taxon>
        <taxon>Candidatus Aphodosoma</taxon>
    </lineage>
</organism>